<feature type="region of interest" description="Disordered" evidence="5">
    <location>
        <begin position="857"/>
        <end position="893"/>
    </location>
</feature>
<feature type="compositionally biased region" description="Basic and acidic residues" evidence="5">
    <location>
        <begin position="857"/>
        <end position="892"/>
    </location>
</feature>
<comment type="caution">
    <text evidence="8">The sequence shown here is derived from an EMBL/GenBank/DDBJ whole genome shotgun (WGS) entry which is preliminary data.</text>
</comment>
<feature type="compositionally biased region" description="Acidic residues" evidence="5">
    <location>
        <begin position="926"/>
        <end position="952"/>
    </location>
</feature>
<feature type="domain" description="Vesicle tethering protein Uso1/P115-like head" evidence="6">
    <location>
        <begin position="339"/>
        <end position="657"/>
    </location>
</feature>
<keyword evidence="8" id="KW-0489">Methyltransferase</keyword>
<dbReference type="EC" id="2.1.1.319" evidence="8"/>
<evidence type="ECO:0000256" key="3">
    <source>
        <dbReference type="ARBA" id="ARBA00023054"/>
    </source>
</evidence>
<evidence type="ECO:0000256" key="5">
    <source>
        <dbReference type="SAM" id="MobiDB-lite"/>
    </source>
</evidence>
<dbReference type="GO" id="GO:0035242">
    <property type="term" value="F:protein-arginine omega-N asymmetric methyltransferase activity"/>
    <property type="evidence" value="ECO:0007669"/>
    <property type="project" value="UniProtKB-EC"/>
</dbReference>
<feature type="domain" description="Uso1/p115-like vesicle tethering protein C-terminal" evidence="7">
    <location>
        <begin position="808"/>
        <end position="942"/>
    </location>
</feature>
<dbReference type="InterPro" id="IPR024095">
    <property type="entry name" value="Vesicle_P115"/>
</dbReference>
<organism evidence="8 9">
    <name type="scientific">Sporothrix epigloea</name>
    <dbReference type="NCBI Taxonomy" id="1892477"/>
    <lineage>
        <taxon>Eukaryota</taxon>
        <taxon>Fungi</taxon>
        <taxon>Dikarya</taxon>
        <taxon>Ascomycota</taxon>
        <taxon>Pezizomycotina</taxon>
        <taxon>Sordariomycetes</taxon>
        <taxon>Sordariomycetidae</taxon>
        <taxon>Ophiostomatales</taxon>
        <taxon>Ophiostomataceae</taxon>
        <taxon>Sporothrix</taxon>
    </lineage>
</organism>
<comment type="subcellular location">
    <subcellularLocation>
        <location evidence="1">Golgi apparatus</location>
    </subcellularLocation>
</comment>
<evidence type="ECO:0000256" key="4">
    <source>
        <dbReference type="SAM" id="Coils"/>
    </source>
</evidence>
<feature type="coiled-coil region" evidence="4">
    <location>
        <begin position="681"/>
        <end position="787"/>
    </location>
</feature>
<evidence type="ECO:0000256" key="1">
    <source>
        <dbReference type="ARBA" id="ARBA00004555"/>
    </source>
</evidence>
<feature type="region of interest" description="Disordered" evidence="5">
    <location>
        <begin position="922"/>
        <end position="952"/>
    </location>
</feature>
<dbReference type="Gene3D" id="1.25.10.10">
    <property type="entry name" value="Leucine-rich Repeat Variant"/>
    <property type="match status" value="1"/>
</dbReference>
<evidence type="ECO:0000313" key="9">
    <source>
        <dbReference type="Proteomes" id="UP001642502"/>
    </source>
</evidence>
<dbReference type="InterPro" id="IPR006953">
    <property type="entry name" value="Vesicle_Uso1_P115_head"/>
</dbReference>
<dbReference type="Pfam" id="PF04869">
    <property type="entry name" value="Uso1_p115_head"/>
    <property type="match status" value="1"/>
</dbReference>
<accession>A0ABP0DC27</accession>
<name>A0ABP0DC27_9PEZI</name>
<evidence type="ECO:0000259" key="6">
    <source>
        <dbReference type="Pfam" id="PF04869"/>
    </source>
</evidence>
<keyword evidence="9" id="KW-1185">Reference proteome</keyword>
<dbReference type="InterPro" id="IPR016024">
    <property type="entry name" value="ARM-type_fold"/>
</dbReference>
<proteinExistence type="predicted"/>
<dbReference type="PANTHER" id="PTHR10013:SF0">
    <property type="entry name" value="GENERAL VESICULAR TRANSPORT FACTOR P115"/>
    <property type="match status" value="1"/>
</dbReference>
<dbReference type="PANTHER" id="PTHR10013">
    <property type="entry name" value="GENERAL VESICULAR TRANSPORT FACTOR P115"/>
    <property type="match status" value="1"/>
</dbReference>
<evidence type="ECO:0000256" key="2">
    <source>
        <dbReference type="ARBA" id="ARBA00023034"/>
    </source>
</evidence>
<keyword evidence="3 4" id="KW-0175">Coiled coil</keyword>
<dbReference type="EMBL" id="CAWUON010000009">
    <property type="protein sequence ID" value="CAK7264912.1"/>
    <property type="molecule type" value="Genomic_DNA"/>
</dbReference>
<dbReference type="GO" id="GO:0032259">
    <property type="term" value="P:methylation"/>
    <property type="evidence" value="ECO:0007669"/>
    <property type="project" value="UniProtKB-KW"/>
</dbReference>
<dbReference type="Proteomes" id="UP001642502">
    <property type="component" value="Unassembled WGS sequence"/>
</dbReference>
<reference evidence="8 9" key="1">
    <citation type="submission" date="2024-01" db="EMBL/GenBank/DDBJ databases">
        <authorList>
            <person name="Allen C."/>
            <person name="Tagirdzhanova G."/>
        </authorList>
    </citation>
    <scope>NUCLEOTIDE SEQUENCE [LARGE SCALE GENOMIC DNA]</scope>
    <source>
        <strain evidence="8 9">CBS 119000</strain>
    </source>
</reference>
<gene>
    <name evidence="8" type="primary">USO1</name>
    <name evidence="8" type="ORF">SEPCBS119000_001235</name>
</gene>
<protein>
    <submittedName>
        <fullName evidence="8">Vesicle-mediated ER to Golgi transport protein</fullName>
        <ecNumber evidence="8">2.1.1.319</ecNumber>
    </submittedName>
</protein>
<dbReference type="Pfam" id="PF04871">
    <property type="entry name" value="Uso1_p115_C"/>
    <property type="match status" value="1"/>
</dbReference>
<evidence type="ECO:0000313" key="8">
    <source>
        <dbReference type="EMBL" id="CAK7264912.1"/>
    </source>
</evidence>
<dbReference type="InterPro" id="IPR011989">
    <property type="entry name" value="ARM-like"/>
</dbReference>
<evidence type="ECO:0000259" key="7">
    <source>
        <dbReference type="Pfam" id="PF04871"/>
    </source>
</evidence>
<keyword evidence="2" id="KW-0333">Golgi apparatus</keyword>
<keyword evidence="8" id="KW-0808">Transferase</keyword>
<sequence length="952" mass="106415">MFAIAAPPAKQSVGETISVLSGRLSSATLLEDRRAAILGLRSFAKDYPASVASGALRSLIGSLGKDGEDVDTVKVVLETLLMLFNPNEQSPEASEEIALWLADEFTQRLENTTLLLDFLETNDFYSRLYSLQLLSAILTARTDRTEECILTAPLGVPRLVAILDDQRDAIRNEAITLLTYLTPTSIEIQKLVAFENAFERLFKIIQDEGSVLDGGHVIEDCLILLANLLRLNAHNQTLFRESLCIQRLAQILKDIGMFEDKDDEVAPWVLTQRNRNIYALLAVTRLFLVQGTAGTVQNQTEFWRHGVLYHALQLAFNHAFDIQIRAEALTTCAAVIRGNATLQEHFAQLRVNSPLDGEASTLRHEEGEKLPASGKHKEVYAIDGLLDLTLSVCVPHFFDIRMAACECLKAYFFKHEVVRLHFLQRAIDGHNSGADETANVLTTLLRPPTDFPSSDPYRHWFASVIMFHLVNENPKAKSLVMAVTEGDEASGEEVVTSIQTTAAHLLSSVNRGDDRRIIIGYLMLLICWLFEDLEGVNDFLGEGSNVQGLIQAVVKSASGEIAVQGLAALLLGVLYEFSTKDSPISRQELQKILLERMTRDRYVERLGSLRAYPPLRDFEVIPQRLGSQTEEKLPNVYFDGAFVDFVKDNYSRLLRAIDRDPGVEISFVSNGIQKGISRELVDSLRAEVADKDRAVREAQERISTLENALGQERAEHKKSKELAASDLSKAKSAHELLSRRHEEELRQTRIEHQKHRSELQGQMEQAQKAADAEMARLQRRLAAEMADLRATSSRLEVDLLKAKRSHAQDLQTANDGFKVQLADVEAVVADTKKKCKELEDRVAAADIQEAELRETLEAAEEDGHQTREKLRAAEKSAKEAEDALAQAREEKNSVQTELDDLLMVFADLEEKVAYYKARLSKLGEQISDDEDGGENDEEDEEEEDDGANEEID</sequence>
<dbReference type="SUPFAM" id="SSF48371">
    <property type="entry name" value="ARM repeat"/>
    <property type="match status" value="1"/>
</dbReference>
<dbReference type="InterPro" id="IPR006955">
    <property type="entry name" value="Uso1_p115_C"/>
</dbReference>